<evidence type="ECO:0000256" key="1">
    <source>
        <dbReference type="ARBA" id="ARBA00022603"/>
    </source>
</evidence>
<evidence type="ECO:0000259" key="6">
    <source>
        <dbReference type="Pfam" id="PF08100"/>
    </source>
</evidence>
<feature type="active site" description="Proton acceptor" evidence="4">
    <location>
        <position position="252"/>
    </location>
</feature>
<dbReference type="InterPro" id="IPR036390">
    <property type="entry name" value="WH_DNA-bd_sf"/>
</dbReference>
<comment type="caution">
    <text evidence="7">The sequence shown here is derived from an EMBL/GenBank/DDBJ whole genome shotgun (WGS) entry which is preliminary data.</text>
</comment>
<dbReference type="InterPro" id="IPR016461">
    <property type="entry name" value="COMT-like"/>
</dbReference>
<dbReference type="EMBL" id="BSEH01000744">
    <property type="protein sequence ID" value="GLJ59175.1"/>
    <property type="molecule type" value="Genomic_DNA"/>
</dbReference>
<evidence type="ECO:0000256" key="3">
    <source>
        <dbReference type="ARBA" id="ARBA00022691"/>
    </source>
</evidence>
<dbReference type="Pfam" id="PF08100">
    <property type="entry name" value="Dimerisation"/>
    <property type="match status" value="1"/>
</dbReference>
<proteinExistence type="predicted"/>
<dbReference type="Gene3D" id="3.40.50.150">
    <property type="entry name" value="Vaccinia Virus protein VP39"/>
    <property type="match status" value="1"/>
</dbReference>
<dbReference type="PANTHER" id="PTHR11746">
    <property type="entry name" value="O-METHYLTRANSFERASE"/>
    <property type="match status" value="1"/>
</dbReference>
<dbReference type="GO" id="GO:0032259">
    <property type="term" value="P:methylation"/>
    <property type="evidence" value="ECO:0007669"/>
    <property type="project" value="UniProtKB-KW"/>
</dbReference>
<dbReference type="InterPro" id="IPR001077">
    <property type="entry name" value="COMT_C"/>
</dbReference>
<dbReference type="SUPFAM" id="SSF53335">
    <property type="entry name" value="S-adenosyl-L-methionine-dependent methyltransferases"/>
    <property type="match status" value="1"/>
</dbReference>
<feature type="domain" description="O-methyltransferase C-terminal" evidence="5">
    <location>
        <begin position="125"/>
        <end position="328"/>
    </location>
</feature>
<name>A0AAD3NUQ3_CRYJA</name>
<dbReference type="PROSITE" id="PS51683">
    <property type="entry name" value="SAM_OMT_II"/>
    <property type="match status" value="1"/>
</dbReference>
<reference evidence="7" key="1">
    <citation type="submission" date="2022-12" db="EMBL/GenBank/DDBJ databases">
        <title>Chromosome-Level Genome Assembly of Japanese Cedar (Cryptomeriajaponica D. Don).</title>
        <authorList>
            <person name="Fujino T."/>
            <person name="Yamaguchi K."/>
            <person name="Yokoyama T."/>
            <person name="Hamanaka T."/>
            <person name="Harazono Y."/>
            <person name="Kamada H."/>
            <person name="Kobayashi W."/>
            <person name="Ujino-Ihara T."/>
            <person name="Uchiyama K."/>
            <person name="Matsumoto A."/>
            <person name="Izuno A."/>
            <person name="Tsumura Y."/>
            <person name="Toyoda A."/>
            <person name="Shigenobu S."/>
            <person name="Moriguchi Y."/>
            <person name="Ueno S."/>
            <person name="Kasahara M."/>
        </authorList>
    </citation>
    <scope>NUCLEOTIDE SEQUENCE</scope>
</reference>
<keyword evidence="2" id="KW-0808">Transferase</keyword>
<gene>
    <name evidence="7" type="ORF">SUGI_1496510</name>
</gene>
<dbReference type="GO" id="GO:0046983">
    <property type="term" value="F:protein dimerization activity"/>
    <property type="evidence" value="ECO:0007669"/>
    <property type="project" value="InterPro"/>
</dbReference>
<dbReference type="SUPFAM" id="SSF46785">
    <property type="entry name" value="Winged helix' DNA-binding domain"/>
    <property type="match status" value="1"/>
</dbReference>
<evidence type="ECO:0000313" key="8">
    <source>
        <dbReference type="Proteomes" id="UP001234787"/>
    </source>
</evidence>
<evidence type="ECO:0000256" key="2">
    <source>
        <dbReference type="ARBA" id="ARBA00022679"/>
    </source>
</evidence>
<dbReference type="InterPro" id="IPR012967">
    <property type="entry name" value="COMT_dimerisation"/>
</dbReference>
<dbReference type="InterPro" id="IPR036388">
    <property type="entry name" value="WH-like_DNA-bd_sf"/>
</dbReference>
<keyword evidence="1" id="KW-0489">Methyltransferase</keyword>
<dbReference type="Pfam" id="PF00891">
    <property type="entry name" value="Methyltransf_2"/>
    <property type="match status" value="1"/>
</dbReference>
<evidence type="ECO:0000256" key="4">
    <source>
        <dbReference type="PIRSR" id="PIRSR005739-1"/>
    </source>
</evidence>
<evidence type="ECO:0000259" key="5">
    <source>
        <dbReference type="Pfam" id="PF00891"/>
    </source>
</evidence>
<evidence type="ECO:0000313" key="7">
    <source>
        <dbReference type="EMBL" id="GLJ59175.1"/>
    </source>
</evidence>
<keyword evidence="8" id="KW-1185">Reference proteome</keyword>
<dbReference type="Gene3D" id="1.10.10.10">
    <property type="entry name" value="Winged helix-like DNA-binding domain superfamily/Winged helix DNA-binding domain"/>
    <property type="match status" value="1"/>
</dbReference>
<dbReference type="GO" id="GO:0008171">
    <property type="term" value="F:O-methyltransferase activity"/>
    <property type="evidence" value="ECO:0007669"/>
    <property type="project" value="InterPro"/>
</dbReference>
<sequence length="347" mass="38059">MGSENRCEEIESTEAMLELSYLCTFPMAARAVILLKVPEILSAESSPLTAKQIADRIPGTTTSEAKLERLLQALATYGLFDVSGSNPRAYCLNAMSRLLVKDKNGLSMASMFLLNTEPANLETFQFLHEAVLEEGLVPFEKAHGKPVFQYMGENSQLAEIFHSAMSNLSIKSVLQSYDGFKDVKVLVDVGGGIGRNCSMIKAAYPHISAVNFDMPYVIAKAPKLPGIEHCGGSMFESIPTMGDAMLLKNVLHNWDDVACGRILSNCYSALPGFGKLVIIEILIPKEIDMSARSRVAVSFDLAMMNIFKGGKERTFLQFQDLLKLAGFKDSKVVVNKGVFSIMEAYKI</sequence>
<dbReference type="Proteomes" id="UP001234787">
    <property type="component" value="Unassembled WGS sequence"/>
</dbReference>
<feature type="domain" description="O-methyltransferase dimerisation" evidence="6">
    <location>
        <begin position="21"/>
        <end position="102"/>
    </location>
</feature>
<organism evidence="7 8">
    <name type="scientific">Cryptomeria japonica</name>
    <name type="common">Japanese cedar</name>
    <name type="synonym">Cupressus japonica</name>
    <dbReference type="NCBI Taxonomy" id="3369"/>
    <lineage>
        <taxon>Eukaryota</taxon>
        <taxon>Viridiplantae</taxon>
        <taxon>Streptophyta</taxon>
        <taxon>Embryophyta</taxon>
        <taxon>Tracheophyta</taxon>
        <taxon>Spermatophyta</taxon>
        <taxon>Pinopsida</taxon>
        <taxon>Pinidae</taxon>
        <taxon>Conifers II</taxon>
        <taxon>Cupressales</taxon>
        <taxon>Cupressaceae</taxon>
        <taxon>Cryptomeria</taxon>
    </lineage>
</organism>
<dbReference type="InterPro" id="IPR029063">
    <property type="entry name" value="SAM-dependent_MTases_sf"/>
</dbReference>
<dbReference type="AlphaFoldDB" id="A0AAD3NUQ3"/>
<dbReference type="PIRSF" id="PIRSF005739">
    <property type="entry name" value="O-mtase"/>
    <property type="match status" value="1"/>
</dbReference>
<keyword evidence="3" id="KW-0949">S-adenosyl-L-methionine</keyword>
<accession>A0AAD3NUQ3</accession>
<protein>
    <submittedName>
        <fullName evidence="7">Uncharacterized protein</fullName>
    </submittedName>
</protein>